<evidence type="ECO:0000256" key="3">
    <source>
        <dbReference type="ARBA" id="ARBA00022737"/>
    </source>
</evidence>
<keyword evidence="8" id="KW-0325">Glycoprotein</keyword>
<feature type="chain" id="PRO_5042143979" description="Cadherin domain-containing protein" evidence="11">
    <location>
        <begin position="33"/>
        <end position="646"/>
    </location>
</feature>
<dbReference type="Pfam" id="PF00028">
    <property type="entry name" value="Cadherin"/>
    <property type="match status" value="1"/>
</dbReference>
<dbReference type="Gene3D" id="2.60.40.60">
    <property type="entry name" value="Cadherins"/>
    <property type="match status" value="4"/>
</dbReference>
<proteinExistence type="predicted"/>
<evidence type="ECO:0000259" key="12">
    <source>
        <dbReference type="PROSITE" id="PS50268"/>
    </source>
</evidence>
<feature type="transmembrane region" description="Helical" evidence="10">
    <location>
        <begin position="535"/>
        <end position="556"/>
    </location>
</feature>
<name>A0AAF3EV45_9BILA</name>
<comment type="subcellular location">
    <subcellularLocation>
        <location evidence="1">Membrane</location>
    </subcellularLocation>
</comment>
<dbReference type="InterPro" id="IPR002126">
    <property type="entry name" value="Cadherin-like_dom"/>
</dbReference>
<evidence type="ECO:0000256" key="11">
    <source>
        <dbReference type="SAM" id="SignalP"/>
    </source>
</evidence>
<evidence type="ECO:0000313" key="14">
    <source>
        <dbReference type="WBParaSite" id="MBELARI_LOCUS18053"/>
    </source>
</evidence>
<dbReference type="WBParaSite" id="MBELARI_LOCUS18053">
    <property type="protein sequence ID" value="MBELARI_LOCUS18053"/>
    <property type="gene ID" value="MBELARI_LOCUS18053"/>
</dbReference>
<keyword evidence="5" id="KW-0130">Cell adhesion</keyword>
<feature type="domain" description="Cadherin" evidence="12">
    <location>
        <begin position="39"/>
        <end position="143"/>
    </location>
</feature>
<dbReference type="GO" id="GO:0005509">
    <property type="term" value="F:calcium ion binding"/>
    <property type="evidence" value="ECO:0007669"/>
    <property type="project" value="UniProtKB-UniRule"/>
</dbReference>
<keyword evidence="3" id="KW-0677">Repeat</keyword>
<keyword evidence="7 10" id="KW-0472">Membrane</keyword>
<dbReference type="PROSITE" id="PS00232">
    <property type="entry name" value="CADHERIN_1"/>
    <property type="match status" value="1"/>
</dbReference>
<reference evidence="14" key="1">
    <citation type="submission" date="2024-02" db="UniProtKB">
        <authorList>
            <consortium name="WormBaseParasite"/>
        </authorList>
    </citation>
    <scope>IDENTIFICATION</scope>
</reference>
<dbReference type="InterPro" id="IPR015919">
    <property type="entry name" value="Cadherin-like_sf"/>
</dbReference>
<dbReference type="PRINTS" id="PR00205">
    <property type="entry name" value="CADHERIN"/>
</dbReference>
<keyword evidence="13" id="KW-1185">Reference proteome</keyword>
<evidence type="ECO:0000256" key="9">
    <source>
        <dbReference type="PROSITE-ProRule" id="PRU00043"/>
    </source>
</evidence>
<keyword evidence="11" id="KW-0732">Signal</keyword>
<keyword evidence="4 9" id="KW-0106">Calcium</keyword>
<dbReference type="PANTHER" id="PTHR24026:SF136">
    <property type="entry name" value="PROTOCADHERIN-23"/>
    <property type="match status" value="1"/>
</dbReference>
<evidence type="ECO:0000256" key="10">
    <source>
        <dbReference type="SAM" id="Phobius"/>
    </source>
</evidence>
<evidence type="ECO:0000256" key="1">
    <source>
        <dbReference type="ARBA" id="ARBA00004370"/>
    </source>
</evidence>
<dbReference type="SMART" id="SM00112">
    <property type="entry name" value="CA"/>
    <property type="match status" value="3"/>
</dbReference>
<keyword evidence="6 10" id="KW-1133">Transmembrane helix</keyword>
<evidence type="ECO:0000256" key="7">
    <source>
        <dbReference type="ARBA" id="ARBA00023136"/>
    </source>
</evidence>
<dbReference type="GO" id="GO:0005886">
    <property type="term" value="C:plasma membrane"/>
    <property type="evidence" value="ECO:0007669"/>
    <property type="project" value="InterPro"/>
</dbReference>
<dbReference type="GO" id="GO:0007156">
    <property type="term" value="P:homophilic cell adhesion via plasma membrane adhesion molecules"/>
    <property type="evidence" value="ECO:0007669"/>
    <property type="project" value="InterPro"/>
</dbReference>
<keyword evidence="2 10" id="KW-0812">Transmembrane</keyword>
<evidence type="ECO:0000256" key="6">
    <source>
        <dbReference type="ARBA" id="ARBA00022989"/>
    </source>
</evidence>
<feature type="domain" description="Cadherin" evidence="12">
    <location>
        <begin position="144"/>
        <end position="251"/>
    </location>
</feature>
<dbReference type="FunFam" id="2.60.40.60:FF:000104">
    <property type="entry name" value="cadherin-23 isoform X1"/>
    <property type="match status" value="1"/>
</dbReference>
<organism evidence="13 14">
    <name type="scientific">Mesorhabditis belari</name>
    <dbReference type="NCBI Taxonomy" id="2138241"/>
    <lineage>
        <taxon>Eukaryota</taxon>
        <taxon>Metazoa</taxon>
        <taxon>Ecdysozoa</taxon>
        <taxon>Nematoda</taxon>
        <taxon>Chromadorea</taxon>
        <taxon>Rhabditida</taxon>
        <taxon>Rhabditina</taxon>
        <taxon>Rhabditomorpha</taxon>
        <taxon>Rhabditoidea</taxon>
        <taxon>Rhabditidae</taxon>
        <taxon>Mesorhabditinae</taxon>
        <taxon>Mesorhabditis</taxon>
    </lineage>
</organism>
<feature type="domain" description="Cadherin" evidence="12">
    <location>
        <begin position="347"/>
        <end position="445"/>
    </location>
</feature>
<dbReference type="Proteomes" id="UP000887575">
    <property type="component" value="Unassembled WGS sequence"/>
</dbReference>
<dbReference type="InterPro" id="IPR020894">
    <property type="entry name" value="Cadherin_CS"/>
</dbReference>
<evidence type="ECO:0000256" key="5">
    <source>
        <dbReference type="ARBA" id="ARBA00022889"/>
    </source>
</evidence>
<evidence type="ECO:0000256" key="8">
    <source>
        <dbReference type="ARBA" id="ARBA00023180"/>
    </source>
</evidence>
<accession>A0AAF3EV45</accession>
<evidence type="ECO:0000256" key="4">
    <source>
        <dbReference type="ARBA" id="ARBA00022837"/>
    </source>
</evidence>
<sequence length="646" mass="72234">MWEWSRRMICRPFSSHFLLFVQLLLFSPFVSPSCLLENGRSSVYLSVFEDLRPGEVVGKIPLENFKPNGGIELKVVKGFDFVDIEPGSNLMKLTNPLDRDEGNSKIEAVVECKSTVDPVSDFNQLNITVFITVKDVNDNSPQFEQSEYHVNISEELPIGTIVFTGISATDKDQPGPNSFLQYSILPSEFSNLLDIEDPFKPVITVKNRIDYEKVKKFTVQIEARDQGEPNRASVVPLHVMVEDQNDLNPHFERDYYLAKRIKDGLLVVEPFPIKAVDGDALNANIVYSLNGELSSHFAIDQNGQIRVRSNPPPPFAVFFVHAHEEKNRDRNATAILKVQLGANIHFENDLYNLKLSSNTPQGTILTRIKAYTESNNQIKYRLQSPEVTMLRVDPHSGNVIMGKIPIQLKVFYEFNITATDGNEEALARIHVFLDAVTDCSEGPRFERVESTADSPEGLALIGPLKTNTEHVSYELLNMKKDFHISGDGVVSMRQGASPQCVVCELVVLAKDQQGRIGHTKVILRNPGLVMSASSALTFLVLTIFALIMIMMIVFVCKKVSYVWRQNKRQRMCWLNRSTDSGVIITGTMPSSTTRYVVNPEKGIDNRISDIGGQITQTKSPAPVRTSGAHLVPVTVSNRDGAPTVYF</sequence>
<feature type="signal peptide" evidence="11">
    <location>
        <begin position="1"/>
        <end position="32"/>
    </location>
</feature>
<protein>
    <recommendedName>
        <fullName evidence="12">Cadherin domain-containing protein</fullName>
    </recommendedName>
</protein>
<dbReference type="PANTHER" id="PTHR24026">
    <property type="entry name" value="FAT ATYPICAL CADHERIN-RELATED"/>
    <property type="match status" value="1"/>
</dbReference>
<dbReference type="SUPFAM" id="SSF49313">
    <property type="entry name" value="Cadherin-like"/>
    <property type="match status" value="3"/>
</dbReference>
<dbReference type="AlphaFoldDB" id="A0AAF3EV45"/>
<evidence type="ECO:0000256" key="2">
    <source>
        <dbReference type="ARBA" id="ARBA00022692"/>
    </source>
</evidence>
<dbReference type="PROSITE" id="PS50268">
    <property type="entry name" value="CADHERIN_2"/>
    <property type="match status" value="3"/>
</dbReference>
<evidence type="ECO:0000313" key="13">
    <source>
        <dbReference type="Proteomes" id="UP000887575"/>
    </source>
</evidence>
<dbReference type="CDD" id="cd11304">
    <property type="entry name" value="Cadherin_repeat"/>
    <property type="match status" value="3"/>
</dbReference>